<evidence type="ECO:0000313" key="8">
    <source>
        <dbReference type="EMBL" id="OJG16074.1"/>
    </source>
</evidence>
<dbReference type="Gene3D" id="3.20.20.70">
    <property type="entry name" value="Aldolase class I"/>
    <property type="match status" value="1"/>
</dbReference>
<accession>A0A1L8R8L1</accession>
<evidence type="ECO:0000256" key="3">
    <source>
        <dbReference type="ARBA" id="ARBA00005081"/>
    </source>
</evidence>
<dbReference type="GO" id="GO:0006053">
    <property type="term" value="P:N-acetylmannosamine catabolic process"/>
    <property type="evidence" value="ECO:0007669"/>
    <property type="project" value="TreeGrafter"/>
</dbReference>
<evidence type="ECO:0000256" key="4">
    <source>
        <dbReference type="ARBA" id="ARBA00007439"/>
    </source>
</evidence>
<dbReference type="UniPathway" id="UPA00629">
    <property type="reaction ID" value="UER00682"/>
</dbReference>
<dbReference type="RefSeq" id="WP_016173451.1">
    <property type="nucleotide sequence ID" value="NZ_JBHLVQ010000033.1"/>
</dbReference>
<dbReference type="OrthoDB" id="9781704at2"/>
<comment type="catalytic activity">
    <reaction evidence="1 7">
        <text>an N-acyl-D-glucosamine 6-phosphate = an N-acyl-D-mannosamine 6-phosphate</text>
        <dbReference type="Rhea" id="RHEA:23932"/>
        <dbReference type="ChEBI" id="CHEBI:57599"/>
        <dbReference type="ChEBI" id="CHEBI:57666"/>
        <dbReference type="EC" id="5.1.3.9"/>
    </reaction>
</comment>
<dbReference type="GO" id="GO:0005829">
    <property type="term" value="C:cytosol"/>
    <property type="evidence" value="ECO:0007669"/>
    <property type="project" value="TreeGrafter"/>
</dbReference>
<organism evidence="8 9">
    <name type="scientific">Enterococcus canintestini</name>
    <dbReference type="NCBI Taxonomy" id="317010"/>
    <lineage>
        <taxon>Bacteria</taxon>
        <taxon>Bacillati</taxon>
        <taxon>Bacillota</taxon>
        <taxon>Bacilli</taxon>
        <taxon>Lactobacillales</taxon>
        <taxon>Enterococcaceae</taxon>
        <taxon>Enterococcus</taxon>
    </lineage>
</organism>
<dbReference type="Pfam" id="PF04131">
    <property type="entry name" value="NanE"/>
    <property type="match status" value="1"/>
</dbReference>
<dbReference type="PANTHER" id="PTHR36204">
    <property type="entry name" value="N-ACETYLMANNOSAMINE-6-PHOSPHATE 2-EPIMERASE-RELATED"/>
    <property type="match status" value="1"/>
</dbReference>
<dbReference type="PANTHER" id="PTHR36204:SF1">
    <property type="entry name" value="N-ACETYLMANNOSAMINE-6-PHOSPHATE 2-EPIMERASE-RELATED"/>
    <property type="match status" value="1"/>
</dbReference>
<comment type="caution">
    <text evidence="8">The sequence shown here is derived from an EMBL/GenBank/DDBJ whole genome shotgun (WGS) entry which is preliminary data.</text>
</comment>
<comment type="function">
    <text evidence="2 7">Converts N-acetylmannosamine-6-phosphate (ManNAc-6-P) to N-acetylglucosamine-6-phosphate (GlcNAc-6-P).</text>
</comment>
<evidence type="ECO:0000313" key="9">
    <source>
        <dbReference type="Proteomes" id="UP000182835"/>
    </source>
</evidence>
<protein>
    <recommendedName>
        <fullName evidence="7">Putative N-acetylmannosamine-6-phosphate 2-epimerase</fullName>
        <ecNumber evidence="7">5.1.3.9</ecNumber>
    </recommendedName>
    <alternativeName>
        <fullName evidence="7">ManNAc-6-P epimerase</fullName>
    </alternativeName>
</protein>
<sequence>MKKDFLSEVKGNLIVSCQALPDEPLFSPFIMSRMAKAALESGAKAIRANTIADIQCIKDVNDTAVIGIIKKEYGDNPVFITPTLKEVRALCSIGCEVVAMDGTLRKRPNGEELADIVAEIKKEYPEILLMADCSTVKDALYCQDLDFDIIATTLHGYTAETKGQDIANDDFSLVDDLLRVITKPIIVEGNIDTPEKLAKVMKKGVFSVVVGSAITRPQLITKKFVAALES</sequence>
<dbReference type="GO" id="GO:0019262">
    <property type="term" value="P:N-acetylneuraminate catabolic process"/>
    <property type="evidence" value="ECO:0007669"/>
    <property type="project" value="UniProtKB-UniRule"/>
</dbReference>
<dbReference type="AlphaFoldDB" id="A0A1L8R8L1"/>
<dbReference type="EC" id="5.1.3.9" evidence="7"/>
<comment type="similarity">
    <text evidence="4 7">Belongs to the NanE family.</text>
</comment>
<proteinExistence type="inferred from homology"/>
<dbReference type="NCBIfam" id="NF002231">
    <property type="entry name" value="PRK01130.1"/>
    <property type="match status" value="1"/>
</dbReference>
<gene>
    <name evidence="7" type="primary">nanE</name>
    <name evidence="8" type="ORF">RU96_GL001571</name>
</gene>
<reference evidence="8 9" key="1">
    <citation type="submission" date="2014-12" db="EMBL/GenBank/DDBJ databases">
        <title>Draft genome sequences of 29 type strains of Enterococci.</title>
        <authorList>
            <person name="Zhong Z."/>
            <person name="Sun Z."/>
            <person name="Liu W."/>
            <person name="Zhang W."/>
            <person name="Zhang H."/>
        </authorList>
    </citation>
    <scope>NUCLEOTIDE SEQUENCE [LARGE SCALE GENOMIC DNA]</scope>
    <source>
        <strain evidence="8 9">DSM 21207</strain>
    </source>
</reference>
<evidence type="ECO:0000256" key="7">
    <source>
        <dbReference type="HAMAP-Rule" id="MF_01235"/>
    </source>
</evidence>
<keyword evidence="5 7" id="KW-0413">Isomerase</keyword>
<evidence type="ECO:0000256" key="2">
    <source>
        <dbReference type="ARBA" id="ARBA00002147"/>
    </source>
</evidence>
<evidence type="ECO:0000256" key="1">
    <source>
        <dbReference type="ARBA" id="ARBA00000056"/>
    </source>
</evidence>
<dbReference type="InterPro" id="IPR011060">
    <property type="entry name" value="RibuloseP-bd_barrel"/>
</dbReference>
<dbReference type="SUPFAM" id="SSF51366">
    <property type="entry name" value="Ribulose-phoshate binding barrel"/>
    <property type="match status" value="1"/>
</dbReference>
<dbReference type="STRING" id="317010.RU96_GL001571"/>
<dbReference type="CDD" id="cd04729">
    <property type="entry name" value="NanE"/>
    <property type="match status" value="1"/>
</dbReference>
<evidence type="ECO:0000256" key="6">
    <source>
        <dbReference type="ARBA" id="ARBA00023277"/>
    </source>
</evidence>
<dbReference type="GO" id="GO:0047465">
    <property type="term" value="F:N-acylglucosamine-6-phosphate 2-epimerase activity"/>
    <property type="evidence" value="ECO:0007669"/>
    <property type="project" value="UniProtKB-EC"/>
</dbReference>
<comment type="pathway">
    <text evidence="3 7">Amino-sugar metabolism; N-acetylneuraminate degradation; D-fructose 6-phosphate from N-acetylneuraminate: step 3/5.</text>
</comment>
<keyword evidence="6 7" id="KW-0119">Carbohydrate metabolism</keyword>
<dbReference type="HAMAP" id="MF_01235">
    <property type="entry name" value="ManNAc6P_epimer"/>
    <property type="match status" value="1"/>
</dbReference>
<dbReference type="Proteomes" id="UP000182835">
    <property type="component" value="Unassembled WGS sequence"/>
</dbReference>
<dbReference type="GO" id="GO:0005975">
    <property type="term" value="P:carbohydrate metabolic process"/>
    <property type="evidence" value="ECO:0007669"/>
    <property type="project" value="UniProtKB-UniRule"/>
</dbReference>
<dbReference type="FunFam" id="3.20.20.70:FF:000035">
    <property type="entry name" value="Putative N-acetylmannosamine-6-phosphate 2-epimerase"/>
    <property type="match status" value="1"/>
</dbReference>
<evidence type="ECO:0000256" key="5">
    <source>
        <dbReference type="ARBA" id="ARBA00023235"/>
    </source>
</evidence>
<dbReference type="InterPro" id="IPR007260">
    <property type="entry name" value="NanE"/>
</dbReference>
<dbReference type="InterPro" id="IPR013785">
    <property type="entry name" value="Aldolase_TIM"/>
</dbReference>
<name>A0A1L8R8L1_9ENTE</name>
<dbReference type="EMBL" id="JXKG01000003">
    <property type="protein sequence ID" value="OJG16074.1"/>
    <property type="molecule type" value="Genomic_DNA"/>
</dbReference>